<protein>
    <submittedName>
        <fullName evidence="1">Uncharacterized protein</fullName>
    </submittedName>
</protein>
<sequence>MTPRRVGRDGRRYIQRHFVKAHERGEVSTDELSTVVKRYDSLDADERALAQQSMSRSGDDGIRLLETDVCNSPCDSLLKSVDDFADGRSELDADEKRKLVDAFEDSDGVSDDVPGGDPEQVQNNLEYLADEGVDGLDGTIGDISGDRNGYTGLAGEVKTAKRVVENQNDADVEMRRDVDPDDIADEDIPDGLTRSDDFKAGTTDIDVNDRNGAAYESKNNVEFTPLYDDISAYRSVGDKLDELRRKLNTIAASGQDEIVIVMREGELESEYSDDVTNAFPESVQAVERPTDLADMVEDNFDGVSVEFRSYEEVGS</sequence>
<organism evidence="1 2">
    <name type="scientific">Halomicrobium zhouii</name>
    <dbReference type="NCBI Taxonomy" id="767519"/>
    <lineage>
        <taxon>Archaea</taxon>
        <taxon>Methanobacteriati</taxon>
        <taxon>Methanobacteriota</taxon>
        <taxon>Stenosarchaea group</taxon>
        <taxon>Halobacteria</taxon>
        <taxon>Halobacteriales</taxon>
        <taxon>Haloarculaceae</taxon>
        <taxon>Halomicrobium</taxon>
    </lineage>
</organism>
<dbReference type="AlphaFoldDB" id="A0A1I6L2V0"/>
<accession>A0A1I6L2V0</accession>
<dbReference type="EMBL" id="FOZK01000002">
    <property type="protein sequence ID" value="SFR97771.1"/>
    <property type="molecule type" value="Genomic_DNA"/>
</dbReference>
<dbReference type="Proteomes" id="UP000199062">
    <property type="component" value="Unassembled WGS sequence"/>
</dbReference>
<dbReference type="STRING" id="767519.SAMN05216559_1911"/>
<evidence type="ECO:0000313" key="2">
    <source>
        <dbReference type="Proteomes" id="UP000199062"/>
    </source>
</evidence>
<gene>
    <name evidence="1" type="ORF">SAMN05216559_1911</name>
</gene>
<reference evidence="1 2" key="1">
    <citation type="submission" date="2016-10" db="EMBL/GenBank/DDBJ databases">
        <authorList>
            <person name="de Groot N.N."/>
        </authorList>
    </citation>
    <scope>NUCLEOTIDE SEQUENCE [LARGE SCALE GENOMIC DNA]</scope>
    <source>
        <strain evidence="1 2">CGMCC 1.10457</strain>
    </source>
</reference>
<name>A0A1I6L2V0_9EURY</name>
<keyword evidence="2" id="KW-1185">Reference proteome</keyword>
<proteinExistence type="predicted"/>
<evidence type="ECO:0000313" key="1">
    <source>
        <dbReference type="EMBL" id="SFR97771.1"/>
    </source>
</evidence>